<keyword evidence="4" id="KW-0472">Membrane</keyword>
<gene>
    <name evidence="10" type="ORF">E6O51_10005</name>
</gene>
<dbReference type="PRINTS" id="PR00811">
    <property type="entry name" value="BCTERIALGSPD"/>
</dbReference>
<name>A0A4S4AQ00_9RHOO</name>
<feature type="domain" description="Secretin/TonB short N-terminal" evidence="9">
    <location>
        <begin position="208"/>
        <end position="259"/>
    </location>
</feature>
<reference evidence="10 11" key="1">
    <citation type="submission" date="2019-04" db="EMBL/GenBank/DDBJ databases">
        <title>Azoarcus rhizosphaerae sp. nov. isolated from rhizosphere of Ficus religiosa.</title>
        <authorList>
            <person name="Lin S.-Y."/>
            <person name="Hameed A."/>
            <person name="Hsu Y.-H."/>
            <person name="Young C.-C."/>
        </authorList>
    </citation>
    <scope>NUCLEOTIDE SEQUENCE [LARGE SCALE GENOMIC DNA]</scope>
    <source>
        <strain evidence="10 11">CC-YHH848</strain>
    </source>
</reference>
<evidence type="ECO:0000256" key="6">
    <source>
        <dbReference type="RuleBase" id="RU004003"/>
    </source>
</evidence>
<organism evidence="10 11">
    <name type="scientific">Pseudothauera rhizosphaerae</name>
    <dbReference type="NCBI Taxonomy" id="2565932"/>
    <lineage>
        <taxon>Bacteria</taxon>
        <taxon>Pseudomonadati</taxon>
        <taxon>Pseudomonadota</taxon>
        <taxon>Betaproteobacteria</taxon>
        <taxon>Rhodocyclales</taxon>
        <taxon>Zoogloeaceae</taxon>
        <taxon>Pseudothauera</taxon>
    </lineage>
</organism>
<evidence type="ECO:0000256" key="4">
    <source>
        <dbReference type="ARBA" id="ARBA00023136"/>
    </source>
</evidence>
<dbReference type="Proteomes" id="UP000307956">
    <property type="component" value="Unassembled WGS sequence"/>
</dbReference>
<dbReference type="SMART" id="SM00965">
    <property type="entry name" value="STN"/>
    <property type="match status" value="1"/>
</dbReference>
<dbReference type="InterPro" id="IPR011990">
    <property type="entry name" value="TPR-like_helical_dom_sf"/>
</dbReference>
<keyword evidence="2 7" id="KW-0813">Transport</keyword>
<dbReference type="GO" id="GO:0015627">
    <property type="term" value="C:type II protein secretion system complex"/>
    <property type="evidence" value="ECO:0007669"/>
    <property type="project" value="TreeGrafter"/>
</dbReference>
<dbReference type="Gene3D" id="1.25.40.10">
    <property type="entry name" value="Tetratricopeptide repeat domain"/>
    <property type="match status" value="1"/>
</dbReference>
<dbReference type="InterPro" id="IPR002102">
    <property type="entry name" value="Cohesin_dom"/>
</dbReference>
<comment type="subcellular location">
    <subcellularLocation>
        <location evidence="7">Cell outer membrane</location>
    </subcellularLocation>
    <subcellularLocation>
        <location evidence="1">Membrane</location>
    </subcellularLocation>
</comment>
<dbReference type="Pfam" id="PF03958">
    <property type="entry name" value="Secretin_N"/>
    <property type="match status" value="1"/>
</dbReference>
<keyword evidence="11" id="KW-1185">Reference proteome</keyword>
<protein>
    <submittedName>
        <fullName evidence="10">General secretion pathway protein GspD</fullName>
    </submittedName>
</protein>
<evidence type="ECO:0000313" key="10">
    <source>
        <dbReference type="EMBL" id="THF61768.1"/>
    </source>
</evidence>
<accession>A0A4S4AQ00</accession>
<evidence type="ECO:0000256" key="3">
    <source>
        <dbReference type="ARBA" id="ARBA00022729"/>
    </source>
</evidence>
<dbReference type="GO" id="GO:0009306">
    <property type="term" value="P:protein secretion"/>
    <property type="evidence" value="ECO:0007669"/>
    <property type="project" value="InterPro"/>
</dbReference>
<dbReference type="Pfam" id="PF00963">
    <property type="entry name" value="Cohesin"/>
    <property type="match status" value="1"/>
</dbReference>
<dbReference type="InterPro" id="IPR005644">
    <property type="entry name" value="NolW-like"/>
</dbReference>
<dbReference type="GO" id="GO:0009279">
    <property type="term" value="C:cell outer membrane"/>
    <property type="evidence" value="ECO:0007669"/>
    <property type="project" value="UniProtKB-SubCell"/>
</dbReference>
<evidence type="ECO:0000256" key="8">
    <source>
        <dbReference type="SAM" id="SignalP"/>
    </source>
</evidence>
<evidence type="ECO:0000313" key="11">
    <source>
        <dbReference type="Proteomes" id="UP000307956"/>
    </source>
</evidence>
<dbReference type="GO" id="GO:0000272">
    <property type="term" value="P:polysaccharide catabolic process"/>
    <property type="evidence" value="ECO:0007669"/>
    <property type="project" value="InterPro"/>
</dbReference>
<dbReference type="Gene3D" id="2.60.40.680">
    <property type="match status" value="1"/>
</dbReference>
<dbReference type="EMBL" id="SSOD01000006">
    <property type="protein sequence ID" value="THF61768.1"/>
    <property type="molecule type" value="Genomic_DNA"/>
</dbReference>
<dbReference type="AlphaFoldDB" id="A0A4S4AQ00"/>
<proteinExistence type="inferred from homology"/>
<dbReference type="InterPro" id="IPR050810">
    <property type="entry name" value="Bact_Secretion_Sys_Channel"/>
</dbReference>
<sequence length="763" mass="81438">MMRSRHRMLVAVVAACCLVAGCAGNLAHREGLRLLADGHDEAALAKLEEATKAAPGNVEYRLRFITARERVVARLMGRAQAEREAGRVDEAAAYYRRVQALEPAHRAAAAGLSGLALDQRHGERLSHARKALQANDAAAALSQVAAILNENPAHGGARAFKREIDERLGQGAAAVPMLGAEMRRSISIEVRDANIKQLIEALSRDSGLNFILDREIPPNLTVTTFLRNVAVEEALDVILSTYQLQKRVLNSNTVLIYPNTGAKQTEFQDLVVKGIYLANANAGEALNMLKSVLKIKNAHVDEKLNLLILREPPETIRLAERMVAMLDVGEPEVMLEVEVLEVTRSRLTELGVKLPDQLTLSPLPSDGSTVTLYDLAHLDSRGTAASISSAMVNLRREVGDTNLLANPRIRSRSKEKALIRIGDRVPLITTTTTATGLVSENVQYVDVGLKLEVEPTVYLDDEVAIKLDLEVSSVVRQLVSPTGSVSYQIGTRNAGTVIRLRDGETQVLGGLINDEDRKTANRFPGLGDLPIVGRLFSSQKNDDTKTELVLSITPRLVRGVLPPGDTPTEFWSGTEAAARIRPLHTIVDGTETIMQGDASPATAEVSRSTDATAMPPVPMTTLAGTASVALRWSGDAQGKVGDTVKLEVRASAAGAVTSLPLQVKYDPAVLELLDVTPAVPAGGAEAPANFKKHGIPASGLLFATQEKPALTEGGGAVVMYIAFKARKAVERTVVALLPTTPSGLDGQALAATAPALFGIGIAP</sequence>
<dbReference type="InterPro" id="IPR038591">
    <property type="entry name" value="NolW-like_sf"/>
</dbReference>
<dbReference type="InterPro" id="IPR001775">
    <property type="entry name" value="GspD/PilQ"/>
</dbReference>
<comment type="caution">
    <text evidence="10">The sequence shown here is derived from an EMBL/GenBank/DDBJ whole genome shotgun (WGS) entry which is preliminary data.</text>
</comment>
<dbReference type="PANTHER" id="PTHR30332:SF17">
    <property type="entry name" value="TYPE IV PILIATION SYSTEM PROTEIN DR_0774-RELATED"/>
    <property type="match status" value="1"/>
</dbReference>
<keyword evidence="3 8" id="KW-0732">Signal</keyword>
<dbReference type="PROSITE" id="PS51257">
    <property type="entry name" value="PROKAR_LIPOPROTEIN"/>
    <property type="match status" value="1"/>
</dbReference>
<dbReference type="CDD" id="cd08547">
    <property type="entry name" value="Type_II_cohesin"/>
    <property type="match status" value="1"/>
</dbReference>
<evidence type="ECO:0000256" key="7">
    <source>
        <dbReference type="RuleBase" id="RU004004"/>
    </source>
</evidence>
<comment type="similarity">
    <text evidence="6">Belongs to the bacterial secretin family.</text>
</comment>
<dbReference type="InterPro" id="IPR004846">
    <property type="entry name" value="T2SS/T3SS_dom"/>
</dbReference>
<dbReference type="PRINTS" id="PR01032">
    <property type="entry name" value="PHAGEIV"/>
</dbReference>
<keyword evidence="5" id="KW-0998">Cell outer membrane</keyword>
<evidence type="ECO:0000256" key="5">
    <source>
        <dbReference type="ARBA" id="ARBA00023237"/>
    </source>
</evidence>
<dbReference type="Gene3D" id="3.30.1370.120">
    <property type="match status" value="1"/>
</dbReference>
<dbReference type="SUPFAM" id="SSF48452">
    <property type="entry name" value="TPR-like"/>
    <property type="match status" value="1"/>
</dbReference>
<dbReference type="OrthoDB" id="9775455at2"/>
<evidence type="ECO:0000256" key="2">
    <source>
        <dbReference type="ARBA" id="ARBA00022448"/>
    </source>
</evidence>
<evidence type="ECO:0000256" key="1">
    <source>
        <dbReference type="ARBA" id="ARBA00004370"/>
    </source>
</evidence>
<dbReference type="SUPFAM" id="SSF49384">
    <property type="entry name" value="Carbohydrate-binding domain"/>
    <property type="match status" value="1"/>
</dbReference>
<dbReference type="InterPro" id="IPR011662">
    <property type="entry name" value="Secretin/TonB_short_N"/>
</dbReference>
<feature type="signal peptide" evidence="8">
    <location>
        <begin position="1"/>
        <end position="22"/>
    </location>
</feature>
<dbReference type="Pfam" id="PF00263">
    <property type="entry name" value="Secretin"/>
    <property type="match status" value="1"/>
</dbReference>
<dbReference type="Gene3D" id="3.30.1370.130">
    <property type="match status" value="1"/>
</dbReference>
<dbReference type="InterPro" id="IPR008965">
    <property type="entry name" value="CBM2/CBM3_carb-bd_dom_sf"/>
</dbReference>
<evidence type="ECO:0000259" key="9">
    <source>
        <dbReference type="SMART" id="SM00965"/>
    </source>
</evidence>
<dbReference type="PANTHER" id="PTHR30332">
    <property type="entry name" value="PROBABLE GENERAL SECRETION PATHWAY PROTEIN D"/>
    <property type="match status" value="1"/>
</dbReference>
<dbReference type="GO" id="GO:0030246">
    <property type="term" value="F:carbohydrate binding"/>
    <property type="evidence" value="ECO:0007669"/>
    <property type="project" value="InterPro"/>
</dbReference>
<feature type="chain" id="PRO_5020897506" evidence="8">
    <location>
        <begin position="23"/>
        <end position="763"/>
    </location>
</feature>